<gene>
    <name evidence="1" type="ORF">BXZ70DRAFT_661106</name>
</gene>
<dbReference type="Proteomes" id="UP000813824">
    <property type="component" value="Unassembled WGS sequence"/>
</dbReference>
<protein>
    <submittedName>
        <fullName evidence="1">Uncharacterized protein</fullName>
    </submittedName>
</protein>
<dbReference type="EMBL" id="JAEVFJ010000059">
    <property type="protein sequence ID" value="KAH8078401.1"/>
    <property type="molecule type" value="Genomic_DNA"/>
</dbReference>
<proteinExistence type="predicted"/>
<reference evidence="1" key="1">
    <citation type="journal article" date="2021" name="New Phytol.">
        <title>Evolutionary innovations through gain and loss of genes in the ectomycorrhizal Boletales.</title>
        <authorList>
            <person name="Wu G."/>
            <person name="Miyauchi S."/>
            <person name="Morin E."/>
            <person name="Kuo A."/>
            <person name="Drula E."/>
            <person name="Varga T."/>
            <person name="Kohler A."/>
            <person name="Feng B."/>
            <person name="Cao Y."/>
            <person name="Lipzen A."/>
            <person name="Daum C."/>
            <person name="Hundley H."/>
            <person name="Pangilinan J."/>
            <person name="Johnson J."/>
            <person name="Barry K."/>
            <person name="LaButti K."/>
            <person name="Ng V."/>
            <person name="Ahrendt S."/>
            <person name="Min B."/>
            <person name="Choi I.G."/>
            <person name="Park H."/>
            <person name="Plett J.M."/>
            <person name="Magnuson J."/>
            <person name="Spatafora J.W."/>
            <person name="Nagy L.G."/>
            <person name="Henrissat B."/>
            <person name="Grigoriev I.V."/>
            <person name="Yang Z.L."/>
            <person name="Xu J."/>
            <person name="Martin F.M."/>
        </authorList>
    </citation>
    <scope>NUCLEOTIDE SEQUENCE</scope>
    <source>
        <strain evidence="1">KKN 215</strain>
    </source>
</reference>
<organism evidence="1 2">
    <name type="scientific">Cristinia sonorae</name>
    <dbReference type="NCBI Taxonomy" id="1940300"/>
    <lineage>
        <taxon>Eukaryota</taxon>
        <taxon>Fungi</taxon>
        <taxon>Dikarya</taxon>
        <taxon>Basidiomycota</taxon>
        <taxon>Agaricomycotina</taxon>
        <taxon>Agaricomycetes</taxon>
        <taxon>Agaricomycetidae</taxon>
        <taxon>Agaricales</taxon>
        <taxon>Pleurotineae</taxon>
        <taxon>Stephanosporaceae</taxon>
        <taxon>Cristinia</taxon>
    </lineage>
</organism>
<evidence type="ECO:0000313" key="2">
    <source>
        <dbReference type="Proteomes" id="UP000813824"/>
    </source>
</evidence>
<comment type="caution">
    <text evidence="1">The sequence shown here is derived from an EMBL/GenBank/DDBJ whole genome shotgun (WGS) entry which is preliminary data.</text>
</comment>
<evidence type="ECO:0000313" key="1">
    <source>
        <dbReference type="EMBL" id="KAH8078401.1"/>
    </source>
</evidence>
<name>A0A8K0UEW7_9AGAR</name>
<keyword evidence="2" id="KW-1185">Reference proteome</keyword>
<accession>A0A8K0UEW7</accession>
<dbReference type="OrthoDB" id="10541943at2759"/>
<sequence length="353" mass="39625">MHPLMPYIHFSIHLAYHSEAAATLFIKNGLLHLIGQLWLHDFPDPHGPGLLSDTKQSIRMDMRAGCILLLGALSRHHPSARELAEYLLSLNTTSSASLCDEKMSVILRSSKSIYYYAGIHTLASHSSPDEFMVIPSLTLFLMEVCVVNGRPLASSEHPFGNPWLSLLTLLSRVETSEYCCTLKDTATRIILWCVSSSDEHWFSLLEALYSVSGKHSTITAFYYIIHHFLSSRDPKMISEENQDVLRRMYRTAVPTPTLKLTNPVDRFVCLLRQGILSYSLFGLMLCNVGASRLVESVMLGSYDFLGGETPSAGERQARIVVCTDVLQKLEIFGKRDEIPLDMRVSHQAFLSKT</sequence>
<dbReference type="AlphaFoldDB" id="A0A8K0UEW7"/>